<protein>
    <submittedName>
        <fullName evidence="1">Uncharacterized protein</fullName>
    </submittedName>
</protein>
<keyword evidence="2" id="KW-1185">Reference proteome</keyword>
<evidence type="ECO:0000313" key="2">
    <source>
        <dbReference type="Proteomes" id="UP001287356"/>
    </source>
</evidence>
<gene>
    <name evidence="1" type="ORF">B0T24DRAFT_665210</name>
</gene>
<reference evidence="1" key="2">
    <citation type="submission" date="2023-06" db="EMBL/GenBank/DDBJ databases">
        <authorList>
            <consortium name="Lawrence Berkeley National Laboratory"/>
            <person name="Haridas S."/>
            <person name="Hensen N."/>
            <person name="Bonometti L."/>
            <person name="Westerberg I."/>
            <person name="Brannstrom I.O."/>
            <person name="Guillou S."/>
            <person name="Cros-Aarteil S."/>
            <person name="Calhoun S."/>
            <person name="Kuo A."/>
            <person name="Mondo S."/>
            <person name="Pangilinan J."/>
            <person name="Riley R."/>
            <person name="Labutti K."/>
            <person name="Andreopoulos B."/>
            <person name="Lipzen A."/>
            <person name="Chen C."/>
            <person name="Yanf M."/>
            <person name="Daum C."/>
            <person name="Ng V."/>
            <person name="Clum A."/>
            <person name="Steindorff A."/>
            <person name="Ohm R."/>
            <person name="Martin F."/>
            <person name="Silar P."/>
            <person name="Natvig D."/>
            <person name="Lalanne C."/>
            <person name="Gautier V."/>
            <person name="Ament-Velasquez S.L."/>
            <person name="Kruys A."/>
            <person name="Hutchinson M.I."/>
            <person name="Powell A.J."/>
            <person name="Barry K."/>
            <person name="Miller A.N."/>
            <person name="Grigoriev I.V."/>
            <person name="Debuchy R."/>
            <person name="Gladieux P."/>
            <person name="Thoren M.H."/>
            <person name="Johannesson H."/>
        </authorList>
    </citation>
    <scope>NUCLEOTIDE SEQUENCE</scope>
    <source>
        <strain evidence="1">CBS 958.72</strain>
    </source>
</reference>
<comment type="caution">
    <text evidence="1">The sequence shown here is derived from an EMBL/GenBank/DDBJ whole genome shotgun (WGS) entry which is preliminary data.</text>
</comment>
<dbReference type="AlphaFoldDB" id="A0AAE0KGP2"/>
<dbReference type="EMBL" id="JAULSN010000003">
    <property type="protein sequence ID" value="KAK3376191.1"/>
    <property type="molecule type" value="Genomic_DNA"/>
</dbReference>
<evidence type="ECO:0000313" key="1">
    <source>
        <dbReference type="EMBL" id="KAK3376191.1"/>
    </source>
</evidence>
<accession>A0AAE0KGP2</accession>
<organism evidence="1 2">
    <name type="scientific">Lasiosphaeria ovina</name>
    <dbReference type="NCBI Taxonomy" id="92902"/>
    <lineage>
        <taxon>Eukaryota</taxon>
        <taxon>Fungi</taxon>
        <taxon>Dikarya</taxon>
        <taxon>Ascomycota</taxon>
        <taxon>Pezizomycotina</taxon>
        <taxon>Sordariomycetes</taxon>
        <taxon>Sordariomycetidae</taxon>
        <taxon>Sordariales</taxon>
        <taxon>Lasiosphaeriaceae</taxon>
        <taxon>Lasiosphaeria</taxon>
    </lineage>
</organism>
<sequence>MDDSDSDEVPEDEGTSTFNFESFLVAWVGNTRRAGYLRRVLLQPELQNALAQRDLVVREAGHEINSTDVATNIRKELKSLQETPSFSEFKPLDQQKNNPTLVADLCNTSWIGEHLHDAWPRLKTSAPSTVKLLSQVLQSQWIADKEIPGIRADDNFKSQIYLVVSLLLGGVARNKASYLRDLLGLYLLANGTARRMIETLNHLGIVSLYWTLNRMLNGMATTVVRAIKKVAHDPNGVIIYDNFNFKNRIQELAGGK</sequence>
<reference evidence="1" key="1">
    <citation type="journal article" date="2023" name="Mol. Phylogenet. Evol.">
        <title>Genome-scale phylogeny and comparative genomics of the fungal order Sordariales.</title>
        <authorList>
            <person name="Hensen N."/>
            <person name="Bonometti L."/>
            <person name="Westerberg I."/>
            <person name="Brannstrom I.O."/>
            <person name="Guillou S."/>
            <person name="Cros-Aarteil S."/>
            <person name="Calhoun S."/>
            <person name="Haridas S."/>
            <person name="Kuo A."/>
            <person name="Mondo S."/>
            <person name="Pangilinan J."/>
            <person name="Riley R."/>
            <person name="LaButti K."/>
            <person name="Andreopoulos B."/>
            <person name="Lipzen A."/>
            <person name="Chen C."/>
            <person name="Yan M."/>
            <person name="Daum C."/>
            <person name="Ng V."/>
            <person name="Clum A."/>
            <person name="Steindorff A."/>
            <person name="Ohm R.A."/>
            <person name="Martin F."/>
            <person name="Silar P."/>
            <person name="Natvig D.O."/>
            <person name="Lalanne C."/>
            <person name="Gautier V."/>
            <person name="Ament-Velasquez S.L."/>
            <person name="Kruys A."/>
            <person name="Hutchinson M.I."/>
            <person name="Powell A.J."/>
            <person name="Barry K."/>
            <person name="Miller A.N."/>
            <person name="Grigoriev I.V."/>
            <person name="Debuchy R."/>
            <person name="Gladieux P."/>
            <person name="Hiltunen Thoren M."/>
            <person name="Johannesson H."/>
        </authorList>
    </citation>
    <scope>NUCLEOTIDE SEQUENCE</scope>
    <source>
        <strain evidence="1">CBS 958.72</strain>
    </source>
</reference>
<name>A0AAE0KGP2_9PEZI</name>
<proteinExistence type="predicted"/>
<dbReference type="Proteomes" id="UP001287356">
    <property type="component" value="Unassembled WGS sequence"/>
</dbReference>